<dbReference type="EMBL" id="JARJCW010000003">
    <property type="protein sequence ID" value="KAJ7227055.1"/>
    <property type="molecule type" value="Genomic_DNA"/>
</dbReference>
<feature type="region of interest" description="Disordered" evidence="1">
    <location>
        <begin position="96"/>
        <end position="115"/>
    </location>
</feature>
<evidence type="ECO:0000313" key="2">
    <source>
        <dbReference type="EMBL" id="KAJ7227055.1"/>
    </source>
</evidence>
<dbReference type="Proteomes" id="UP001219525">
    <property type="component" value="Unassembled WGS sequence"/>
</dbReference>
<evidence type="ECO:0000313" key="3">
    <source>
        <dbReference type="Proteomes" id="UP001219525"/>
    </source>
</evidence>
<comment type="caution">
    <text evidence="2">The sequence shown here is derived from an EMBL/GenBank/DDBJ whole genome shotgun (WGS) entry which is preliminary data.</text>
</comment>
<reference evidence="2" key="1">
    <citation type="submission" date="2023-03" db="EMBL/GenBank/DDBJ databases">
        <title>Massive genome expansion in bonnet fungi (Mycena s.s.) driven by repeated elements and novel gene families across ecological guilds.</title>
        <authorList>
            <consortium name="Lawrence Berkeley National Laboratory"/>
            <person name="Harder C.B."/>
            <person name="Miyauchi S."/>
            <person name="Viragh M."/>
            <person name="Kuo A."/>
            <person name="Thoen E."/>
            <person name="Andreopoulos B."/>
            <person name="Lu D."/>
            <person name="Skrede I."/>
            <person name="Drula E."/>
            <person name="Henrissat B."/>
            <person name="Morin E."/>
            <person name="Kohler A."/>
            <person name="Barry K."/>
            <person name="LaButti K."/>
            <person name="Morin E."/>
            <person name="Salamov A."/>
            <person name="Lipzen A."/>
            <person name="Mereny Z."/>
            <person name="Hegedus B."/>
            <person name="Baldrian P."/>
            <person name="Stursova M."/>
            <person name="Weitz H."/>
            <person name="Taylor A."/>
            <person name="Grigoriev I.V."/>
            <person name="Nagy L.G."/>
            <person name="Martin F."/>
            <person name="Kauserud H."/>
        </authorList>
    </citation>
    <scope>NUCLEOTIDE SEQUENCE</scope>
    <source>
        <strain evidence="2">9144</strain>
    </source>
</reference>
<feature type="compositionally biased region" description="Polar residues" evidence="1">
    <location>
        <begin position="104"/>
        <end position="115"/>
    </location>
</feature>
<name>A0AAD7E3R1_9AGAR</name>
<feature type="compositionally biased region" description="Polar residues" evidence="1">
    <location>
        <begin position="177"/>
        <end position="187"/>
    </location>
</feature>
<evidence type="ECO:0000256" key="1">
    <source>
        <dbReference type="SAM" id="MobiDB-lite"/>
    </source>
</evidence>
<organism evidence="2 3">
    <name type="scientific">Mycena pura</name>
    <dbReference type="NCBI Taxonomy" id="153505"/>
    <lineage>
        <taxon>Eukaryota</taxon>
        <taxon>Fungi</taxon>
        <taxon>Dikarya</taxon>
        <taxon>Basidiomycota</taxon>
        <taxon>Agaricomycotina</taxon>
        <taxon>Agaricomycetes</taxon>
        <taxon>Agaricomycetidae</taxon>
        <taxon>Agaricales</taxon>
        <taxon>Marasmiineae</taxon>
        <taxon>Mycenaceae</taxon>
        <taxon>Mycena</taxon>
    </lineage>
</organism>
<protein>
    <submittedName>
        <fullName evidence="2">Uncharacterized protein</fullName>
    </submittedName>
</protein>
<keyword evidence="3" id="KW-1185">Reference proteome</keyword>
<feature type="compositionally biased region" description="Basic and acidic residues" evidence="1">
    <location>
        <begin position="188"/>
        <end position="202"/>
    </location>
</feature>
<proteinExistence type="predicted"/>
<gene>
    <name evidence="2" type="ORF">GGX14DRAFT_555636</name>
</gene>
<dbReference type="AlphaFoldDB" id="A0AAD7E3R1"/>
<accession>A0AAD7E3R1</accession>
<feature type="region of interest" description="Disordered" evidence="1">
    <location>
        <begin position="47"/>
        <end position="66"/>
    </location>
</feature>
<feature type="region of interest" description="Disordered" evidence="1">
    <location>
        <begin position="141"/>
        <end position="208"/>
    </location>
</feature>
<feature type="compositionally biased region" description="Basic and acidic residues" evidence="1">
    <location>
        <begin position="148"/>
        <end position="157"/>
    </location>
</feature>
<sequence>MQGAVPWPVHVSPEFRDALTLATQRHLAQPATAPRSPHQLLPLEREHSPLLPSSTPSSRVPSPVSIPHSASLMMKTRVAVRDKMPHRFQVIPLREAAKNRDTSGTKQSDGAKQPTATWTRTVTVLRPSGIGLGLNVPAQIQSPSTADVPERGRERTPRVLKAGGASVARKGIFRALQGSSPTRLSSSPDHKENRKPARRDRTGSPTMRRRRLRECTLAYVETSGLASDATTMPIRHPGPVTFMTPQDTAPQSTQENTATDIRAVSAQPSARGIHEQEDITITYDTLAAARDLNLDVSPRFKSTENTTSPVSRHFKSPSFDAIHHLLSASTSASDLPDDKPRVRCRKRTNTLSVGLASTKRYGVYTAAELDFSPIVPQVPVGVRPTSTYSLDALLSAYSCDSLASMYSQESFVEQGTRPLRVQARTLQGRGTGGHSHAIVLELIHEVDTAIEEWLNST</sequence>
<feature type="compositionally biased region" description="Low complexity" evidence="1">
    <location>
        <begin position="49"/>
        <end position="66"/>
    </location>
</feature>